<dbReference type="AlphaFoldDB" id="A0AAD7G2N8"/>
<dbReference type="Proteomes" id="UP001221757">
    <property type="component" value="Unassembled WGS sequence"/>
</dbReference>
<organism evidence="2 3">
    <name type="scientific">Mycena rosella</name>
    <name type="common">Pink bonnet</name>
    <name type="synonym">Agaricus rosellus</name>
    <dbReference type="NCBI Taxonomy" id="1033263"/>
    <lineage>
        <taxon>Eukaryota</taxon>
        <taxon>Fungi</taxon>
        <taxon>Dikarya</taxon>
        <taxon>Basidiomycota</taxon>
        <taxon>Agaricomycotina</taxon>
        <taxon>Agaricomycetes</taxon>
        <taxon>Agaricomycetidae</taxon>
        <taxon>Agaricales</taxon>
        <taxon>Marasmiineae</taxon>
        <taxon>Mycenaceae</taxon>
        <taxon>Mycena</taxon>
    </lineage>
</organism>
<dbReference type="EMBL" id="JARKIE010000250">
    <property type="protein sequence ID" value="KAJ7661244.1"/>
    <property type="molecule type" value="Genomic_DNA"/>
</dbReference>
<feature type="signal peptide" evidence="1">
    <location>
        <begin position="1"/>
        <end position="20"/>
    </location>
</feature>
<keyword evidence="3" id="KW-1185">Reference proteome</keyword>
<keyword evidence="1" id="KW-0732">Signal</keyword>
<proteinExistence type="predicted"/>
<gene>
    <name evidence="2" type="ORF">B0H17DRAFT_1094343</name>
</gene>
<dbReference type="PROSITE" id="PS51257">
    <property type="entry name" value="PROKAR_LIPOPROTEIN"/>
    <property type="match status" value="1"/>
</dbReference>
<evidence type="ECO:0000313" key="3">
    <source>
        <dbReference type="Proteomes" id="UP001221757"/>
    </source>
</evidence>
<name>A0AAD7G2N8_MYCRO</name>
<protein>
    <submittedName>
        <fullName evidence="2">Uncharacterized protein</fullName>
    </submittedName>
</protein>
<evidence type="ECO:0000313" key="2">
    <source>
        <dbReference type="EMBL" id="KAJ7661244.1"/>
    </source>
</evidence>
<reference evidence="2" key="1">
    <citation type="submission" date="2023-03" db="EMBL/GenBank/DDBJ databases">
        <title>Massive genome expansion in bonnet fungi (Mycena s.s.) driven by repeated elements and novel gene families across ecological guilds.</title>
        <authorList>
            <consortium name="Lawrence Berkeley National Laboratory"/>
            <person name="Harder C.B."/>
            <person name="Miyauchi S."/>
            <person name="Viragh M."/>
            <person name="Kuo A."/>
            <person name="Thoen E."/>
            <person name="Andreopoulos B."/>
            <person name="Lu D."/>
            <person name="Skrede I."/>
            <person name="Drula E."/>
            <person name="Henrissat B."/>
            <person name="Morin E."/>
            <person name="Kohler A."/>
            <person name="Barry K."/>
            <person name="LaButti K."/>
            <person name="Morin E."/>
            <person name="Salamov A."/>
            <person name="Lipzen A."/>
            <person name="Mereny Z."/>
            <person name="Hegedus B."/>
            <person name="Baldrian P."/>
            <person name="Stursova M."/>
            <person name="Weitz H."/>
            <person name="Taylor A."/>
            <person name="Grigoriev I.V."/>
            <person name="Nagy L.G."/>
            <person name="Martin F."/>
            <person name="Kauserud H."/>
        </authorList>
    </citation>
    <scope>NUCLEOTIDE SEQUENCE</scope>
    <source>
        <strain evidence="2">CBHHK067</strain>
    </source>
</reference>
<feature type="chain" id="PRO_5042175469" evidence="1">
    <location>
        <begin position="21"/>
        <end position="209"/>
    </location>
</feature>
<comment type="caution">
    <text evidence="2">The sequence shown here is derived from an EMBL/GenBank/DDBJ whole genome shotgun (WGS) entry which is preliminary data.</text>
</comment>
<accession>A0AAD7G2N8</accession>
<evidence type="ECO:0000256" key="1">
    <source>
        <dbReference type="SAM" id="SignalP"/>
    </source>
</evidence>
<sequence>MFLRLSSLLTLSLVACKVVADTAQYLDDQDLDPTCPEGYYPGVTVNEAMYTVPIDVLHGVIGSFFHAEWYTLINTTNVGKDNTVGSTREALYVGGNPFKERLVRVFQTPSEKMLAWKSQVHNAVVNPSGNQTAYQTTYTEEHRLMSICGGTATLVNMWNVQCANDLVNVWDEWYRLRGQALDAVITKLGAKQFKGTCPAPLPKSKSNSK</sequence>